<evidence type="ECO:0000313" key="2">
    <source>
        <dbReference type="Proteomes" id="UP000037688"/>
    </source>
</evidence>
<keyword evidence="2" id="KW-1185">Reference proteome</keyword>
<dbReference type="Proteomes" id="UP000037688">
    <property type="component" value="Unassembled WGS sequence"/>
</dbReference>
<gene>
    <name evidence="1" type="ORF">AMS66_26345</name>
</gene>
<evidence type="ECO:0000313" key="1">
    <source>
        <dbReference type="EMBL" id="KOY13264.1"/>
    </source>
</evidence>
<proteinExistence type="predicted"/>
<organism evidence="1 2">
    <name type="scientific">Paenibacillus xylanivorans</name>
    <dbReference type="NCBI Taxonomy" id="1705561"/>
    <lineage>
        <taxon>Bacteria</taxon>
        <taxon>Bacillati</taxon>
        <taxon>Bacillota</taxon>
        <taxon>Bacilli</taxon>
        <taxon>Bacillales</taxon>
        <taxon>Paenibacillaceae</taxon>
        <taxon>Paenibacillus</taxon>
    </lineage>
</organism>
<protein>
    <submittedName>
        <fullName evidence="1">Uncharacterized protein</fullName>
    </submittedName>
</protein>
<dbReference type="PATRIC" id="fig|1705561.3.peg.5536"/>
<dbReference type="OrthoDB" id="2678828at2"/>
<accession>A0A0N0C2S8</accession>
<name>A0A0N0C2S8_9BACL</name>
<dbReference type="EMBL" id="LITU01000081">
    <property type="protein sequence ID" value="KOY13264.1"/>
    <property type="molecule type" value="Genomic_DNA"/>
</dbReference>
<dbReference type="AlphaFoldDB" id="A0A0N0C2S8"/>
<reference evidence="1 2" key="1">
    <citation type="submission" date="2015-08" db="EMBL/GenBank/DDBJ databases">
        <title>Draft genome sequence of cellulolytic and xylanolytic Paenibacillus sp. A59, isolated from a decaying forest soil from Patagonia, Argentina.</title>
        <authorList>
            <person name="Ghio S."/>
            <person name="Caceres A.M."/>
            <person name="Talia P."/>
            <person name="Grasso D."/>
            <person name="Campos E."/>
        </authorList>
    </citation>
    <scope>NUCLEOTIDE SEQUENCE [LARGE SCALE GENOMIC DNA]</scope>
    <source>
        <strain evidence="1 2">A59</strain>
    </source>
</reference>
<sequence>MNMKRVIIVGTMVVTMSFAGTAWGRSAISPIPLAKWSIVNIDTKDESGDELLSALNQQSEDDLVQDLYAGKSLRMIADENHGDFNEVVALQIRQLKEQLDQRLASGSISQEQHAVQSSELEELVTESANTAYNLT</sequence>
<comment type="caution">
    <text evidence="1">The sequence shown here is derived from an EMBL/GenBank/DDBJ whole genome shotgun (WGS) entry which is preliminary data.</text>
</comment>